<keyword evidence="1" id="KW-0732">Signal</keyword>
<evidence type="ECO:0000313" key="3">
    <source>
        <dbReference type="Proteomes" id="UP000054683"/>
    </source>
</evidence>
<evidence type="ECO:0000313" key="2">
    <source>
        <dbReference type="EMBL" id="SAL09297.1"/>
    </source>
</evidence>
<feature type="signal peptide" evidence="1">
    <location>
        <begin position="1"/>
        <end position="20"/>
    </location>
</feature>
<dbReference type="AlphaFoldDB" id="A0A158EP32"/>
<accession>A0A158EP32</accession>
<dbReference type="EMBL" id="FCOK02000001">
    <property type="protein sequence ID" value="SAL09297.1"/>
    <property type="molecule type" value="Genomic_DNA"/>
</dbReference>
<sequence length="117" mass="12386">MRCLSLFVVAAILTILSACASVSEVTQLGKDTYMVDATTRGGFQSHGETTALAVNKAREFCSSKGKELMTGPARTSGARGWTPVESTLTFQCLDASDPEYVRPNLVDIAPNGKSAPN</sequence>
<dbReference type="Proteomes" id="UP000054683">
    <property type="component" value="Unassembled WGS sequence"/>
</dbReference>
<protein>
    <recommendedName>
        <fullName evidence="4">Lipoprotein</fullName>
    </recommendedName>
</protein>
<proteinExistence type="predicted"/>
<organism evidence="2 3">
    <name type="scientific">Caballeronia udeis</name>
    <dbReference type="NCBI Taxonomy" id="1232866"/>
    <lineage>
        <taxon>Bacteria</taxon>
        <taxon>Pseudomonadati</taxon>
        <taxon>Pseudomonadota</taxon>
        <taxon>Betaproteobacteria</taxon>
        <taxon>Burkholderiales</taxon>
        <taxon>Burkholderiaceae</taxon>
        <taxon>Caballeronia</taxon>
    </lineage>
</organism>
<feature type="chain" id="PRO_5008501412" description="Lipoprotein" evidence="1">
    <location>
        <begin position="21"/>
        <end position="117"/>
    </location>
</feature>
<reference evidence="2 3" key="1">
    <citation type="submission" date="2016-01" db="EMBL/GenBank/DDBJ databases">
        <authorList>
            <person name="Oliw E.H."/>
        </authorList>
    </citation>
    <scope>NUCLEOTIDE SEQUENCE [LARGE SCALE GENOMIC DNA]</scope>
    <source>
        <strain evidence="2">LMG 27134</strain>
    </source>
</reference>
<evidence type="ECO:0008006" key="4">
    <source>
        <dbReference type="Google" id="ProtNLM"/>
    </source>
</evidence>
<gene>
    <name evidence="2" type="ORF">AWB69_00017</name>
</gene>
<name>A0A158EP32_9BURK</name>
<evidence type="ECO:0000256" key="1">
    <source>
        <dbReference type="SAM" id="SignalP"/>
    </source>
</evidence>
<dbReference type="PROSITE" id="PS51257">
    <property type="entry name" value="PROKAR_LIPOPROTEIN"/>
    <property type="match status" value="1"/>
</dbReference>